<accession>A0A226QTB1</accession>
<sequence length="360" mass="39289">MDIISYGIASKAAKQEQYIRNDVLGIGVEGTHPHVKARIDNLEKAIQGVVAQADKLIINDAINIMKAHAKLNAVAKSMKYKMHNMIFDDLLDLSGIDTTKSSGYVHDATNGMLKSAGGNYVIETKEEIADTVPSKIVLTVEEQKDSIVSIIPAMTSNTSPTGYSVSIKSSTGQYATPAYYAFDKNENNDFMPGNYITSVTLQIDLPAPEKVDKLTVKIGSAAYSVTCAPTNIVLKGYDSVTGSWTQLGVYSASGWTAGMKKEFAVNSAKSYASYQFIVNGTNGGSTLHFNEVDLLKVNNQTGIHEGNYYISRNNGLVWEPITPEILFYFNDNISPKDNKIRLKAELPADVQLLNYALTWA</sequence>
<evidence type="ECO:0000313" key="1">
    <source>
        <dbReference type="EMBL" id="OXB94732.1"/>
    </source>
</evidence>
<evidence type="ECO:0000313" key="2">
    <source>
        <dbReference type="Proteomes" id="UP000198394"/>
    </source>
</evidence>
<comment type="caution">
    <text evidence="1">The sequence shown here is derived from an EMBL/GenBank/DDBJ whole genome shotgun (WGS) entry which is preliminary data.</text>
</comment>
<dbReference type="Proteomes" id="UP000198394">
    <property type="component" value="Unassembled WGS sequence"/>
</dbReference>
<name>A0A226QTB1_9BACL</name>
<dbReference type="AlphaFoldDB" id="A0A226QTB1"/>
<dbReference type="Gene3D" id="2.60.120.260">
    <property type="entry name" value="Galactose-binding domain-like"/>
    <property type="match status" value="1"/>
</dbReference>
<proteinExistence type="predicted"/>
<organism evidence="1 2">
    <name type="scientific">Parageobacillus galactosidasius</name>
    <dbReference type="NCBI Taxonomy" id="883812"/>
    <lineage>
        <taxon>Bacteria</taxon>
        <taxon>Bacillati</taxon>
        <taxon>Bacillota</taxon>
        <taxon>Bacilli</taxon>
        <taxon>Bacillales</taxon>
        <taxon>Anoxybacillaceae</taxon>
        <taxon>Parageobacillus</taxon>
    </lineage>
</organism>
<dbReference type="EMBL" id="NDYL01000001">
    <property type="protein sequence ID" value="OXB94732.1"/>
    <property type="molecule type" value="Genomic_DNA"/>
</dbReference>
<dbReference type="RefSeq" id="WP_089097185.1">
    <property type="nucleotide sequence ID" value="NZ_NDYL01000001.1"/>
</dbReference>
<gene>
    <name evidence="1" type="ORF">B9L23_07665</name>
</gene>
<keyword evidence="2" id="KW-1185">Reference proteome</keyword>
<reference evidence="1 2" key="1">
    <citation type="submission" date="2017-04" db="EMBL/GenBank/DDBJ databases">
        <title>The genome sequence of Parageobacillus galactosidasius DSM 18751.</title>
        <authorList>
            <person name="Ramaloko W.T."/>
            <person name="Koen N."/>
            <person name="Polliack S."/>
            <person name="Aliyu H."/>
            <person name="Lebre P."/>
            <person name="Mohr T."/>
            <person name="Oswald F."/>
            <person name="Zwick M."/>
            <person name="Neumann A."/>
            <person name="Syldatk C."/>
            <person name="Cowan D."/>
            <person name="De Maayer P."/>
        </authorList>
    </citation>
    <scope>NUCLEOTIDE SEQUENCE [LARGE SCALE GENOMIC DNA]</scope>
    <source>
        <strain evidence="1 2">DSM 18751</strain>
    </source>
</reference>
<protein>
    <submittedName>
        <fullName evidence="1">Uncharacterized protein</fullName>
    </submittedName>
</protein>